<keyword evidence="14" id="KW-1185">Reference proteome</keyword>
<dbReference type="GO" id="GO:0008373">
    <property type="term" value="F:sialyltransferase activity"/>
    <property type="evidence" value="ECO:0007669"/>
    <property type="project" value="InterPro"/>
</dbReference>
<keyword evidence="7" id="KW-1133">Transmembrane helix</keyword>
<feature type="chain" id="PRO_5008772088" evidence="11">
    <location>
        <begin position="29"/>
        <end position="440"/>
    </location>
</feature>
<dbReference type="Proteomes" id="UP000011087">
    <property type="component" value="Unassembled WGS sequence"/>
</dbReference>
<evidence type="ECO:0000256" key="8">
    <source>
        <dbReference type="ARBA" id="ARBA00023034"/>
    </source>
</evidence>
<evidence type="ECO:0000313" key="13">
    <source>
        <dbReference type="EnsemblProtists" id="EKX53409"/>
    </source>
</evidence>
<organism evidence="12">
    <name type="scientific">Guillardia theta (strain CCMP2712)</name>
    <name type="common">Cryptophyte</name>
    <dbReference type="NCBI Taxonomy" id="905079"/>
    <lineage>
        <taxon>Eukaryota</taxon>
        <taxon>Cryptophyceae</taxon>
        <taxon>Pyrenomonadales</taxon>
        <taxon>Geminigeraceae</taxon>
        <taxon>Guillardia</taxon>
    </lineage>
</organism>
<dbReference type="KEGG" id="gtt:GUITHDRAFT_133129"/>
<evidence type="ECO:0000256" key="4">
    <source>
        <dbReference type="ARBA" id="ARBA00022679"/>
    </source>
</evidence>
<dbReference type="GeneID" id="17309962"/>
<proteinExistence type="inferred from homology"/>
<evidence type="ECO:0000256" key="5">
    <source>
        <dbReference type="ARBA" id="ARBA00022692"/>
    </source>
</evidence>
<keyword evidence="6" id="KW-0735">Signal-anchor</keyword>
<evidence type="ECO:0000256" key="11">
    <source>
        <dbReference type="SAM" id="SignalP"/>
    </source>
</evidence>
<name>L1JYK0_GUITC</name>
<evidence type="ECO:0000256" key="3">
    <source>
        <dbReference type="ARBA" id="ARBA00022676"/>
    </source>
</evidence>
<dbReference type="Gene3D" id="3.90.1480.20">
    <property type="entry name" value="Glycosyl transferase family 29"/>
    <property type="match status" value="1"/>
</dbReference>
<dbReference type="PANTHER" id="PTHR11987:SF36">
    <property type="entry name" value="SIA-ALPHA-2,3-GAL-BETA-1,4-GLCNAC-R:ALPHA 2,8-SIALYLTRANSFERASE"/>
    <property type="match status" value="1"/>
</dbReference>
<evidence type="ECO:0000256" key="9">
    <source>
        <dbReference type="ARBA" id="ARBA00023136"/>
    </source>
</evidence>
<protein>
    <submittedName>
        <fullName evidence="12 13">Uncharacterized protein</fullName>
    </submittedName>
</protein>
<keyword evidence="9" id="KW-0472">Membrane</keyword>
<dbReference type="EMBL" id="JH992970">
    <property type="protein sequence ID" value="EKX53409.1"/>
    <property type="molecule type" value="Genomic_DNA"/>
</dbReference>
<evidence type="ECO:0000256" key="10">
    <source>
        <dbReference type="ARBA" id="ARBA00023180"/>
    </source>
</evidence>
<dbReference type="InterPro" id="IPR050943">
    <property type="entry name" value="Glycosyltr_29_Sialyltrsf"/>
</dbReference>
<dbReference type="eggNOG" id="KOG2692">
    <property type="taxonomic scope" value="Eukaryota"/>
</dbReference>
<accession>L1JYK0</accession>
<keyword evidence="5" id="KW-0812">Transmembrane</keyword>
<keyword evidence="8" id="KW-0333">Golgi apparatus</keyword>
<evidence type="ECO:0000313" key="12">
    <source>
        <dbReference type="EMBL" id="EKX53409.1"/>
    </source>
</evidence>
<reference evidence="14" key="2">
    <citation type="submission" date="2012-11" db="EMBL/GenBank/DDBJ databases">
        <authorList>
            <person name="Kuo A."/>
            <person name="Curtis B.A."/>
            <person name="Tanifuji G."/>
            <person name="Burki F."/>
            <person name="Gruber A."/>
            <person name="Irimia M."/>
            <person name="Maruyama S."/>
            <person name="Arias M.C."/>
            <person name="Ball S.G."/>
            <person name="Gile G.H."/>
            <person name="Hirakawa Y."/>
            <person name="Hopkins J.F."/>
            <person name="Rensing S.A."/>
            <person name="Schmutz J."/>
            <person name="Symeonidi A."/>
            <person name="Elias M."/>
            <person name="Eveleigh R.J."/>
            <person name="Herman E.K."/>
            <person name="Klute M.J."/>
            <person name="Nakayama T."/>
            <person name="Obornik M."/>
            <person name="Reyes-Prieto A."/>
            <person name="Armbrust E.V."/>
            <person name="Aves S.J."/>
            <person name="Beiko R.G."/>
            <person name="Coutinho P."/>
            <person name="Dacks J.B."/>
            <person name="Durnford D.G."/>
            <person name="Fast N.M."/>
            <person name="Green B.R."/>
            <person name="Grisdale C."/>
            <person name="Hempe F."/>
            <person name="Henrissat B."/>
            <person name="Hoppner M.P."/>
            <person name="Ishida K.-I."/>
            <person name="Kim E."/>
            <person name="Koreny L."/>
            <person name="Kroth P.G."/>
            <person name="Liu Y."/>
            <person name="Malik S.-B."/>
            <person name="Maier U.G."/>
            <person name="McRose D."/>
            <person name="Mock T."/>
            <person name="Neilson J.A."/>
            <person name="Onodera N.T."/>
            <person name="Poole A.M."/>
            <person name="Pritham E.J."/>
            <person name="Richards T.A."/>
            <person name="Rocap G."/>
            <person name="Roy S.W."/>
            <person name="Sarai C."/>
            <person name="Schaack S."/>
            <person name="Shirato S."/>
            <person name="Slamovits C.H."/>
            <person name="Spencer D.F."/>
            <person name="Suzuki S."/>
            <person name="Worden A.Z."/>
            <person name="Zauner S."/>
            <person name="Barry K."/>
            <person name="Bell C."/>
            <person name="Bharti A.K."/>
            <person name="Crow J.A."/>
            <person name="Grimwood J."/>
            <person name="Kramer R."/>
            <person name="Lindquist E."/>
            <person name="Lucas S."/>
            <person name="Salamov A."/>
            <person name="McFadden G.I."/>
            <person name="Lane C.E."/>
            <person name="Keeling P.J."/>
            <person name="Gray M.W."/>
            <person name="Grigoriev I.V."/>
            <person name="Archibald J.M."/>
        </authorList>
    </citation>
    <scope>NUCLEOTIDE SEQUENCE</scope>
    <source>
        <strain evidence="14">CCMP2712</strain>
    </source>
</reference>
<dbReference type="RefSeq" id="XP_005840389.1">
    <property type="nucleotide sequence ID" value="XM_005840332.1"/>
</dbReference>
<dbReference type="PaxDb" id="55529-EKX53409"/>
<dbReference type="OrthoDB" id="10264956at2759"/>
<dbReference type="HOGENOM" id="CLU_623263_0_0_1"/>
<evidence type="ECO:0000256" key="1">
    <source>
        <dbReference type="ARBA" id="ARBA00004323"/>
    </source>
</evidence>
<dbReference type="AlphaFoldDB" id="L1JYK0"/>
<dbReference type="Pfam" id="PF00777">
    <property type="entry name" value="Glyco_transf_29"/>
    <property type="match status" value="1"/>
</dbReference>
<evidence type="ECO:0000256" key="2">
    <source>
        <dbReference type="ARBA" id="ARBA00006003"/>
    </source>
</evidence>
<reference evidence="13" key="3">
    <citation type="submission" date="2015-06" db="UniProtKB">
        <authorList>
            <consortium name="EnsemblProtists"/>
        </authorList>
    </citation>
    <scope>IDENTIFICATION</scope>
</reference>
<dbReference type="InterPro" id="IPR038578">
    <property type="entry name" value="GT29-like_sf"/>
</dbReference>
<dbReference type="InterPro" id="IPR001675">
    <property type="entry name" value="Glyco_trans_29"/>
</dbReference>
<dbReference type="PANTHER" id="PTHR11987">
    <property type="entry name" value="ALPHA-2,8-SIALYLTRANSFERASE"/>
    <property type="match status" value="1"/>
</dbReference>
<evidence type="ECO:0000313" key="14">
    <source>
        <dbReference type="Proteomes" id="UP000011087"/>
    </source>
</evidence>
<evidence type="ECO:0000256" key="7">
    <source>
        <dbReference type="ARBA" id="ARBA00022989"/>
    </source>
</evidence>
<evidence type="ECO:0000256" key="6">
    <source>
        <dbReference type="ARBA" id="ARBA00022968"/>
    </source>
</evidence>
<feature type="signal peptide" evidence="11">
    <location>
        <begin position="1"/>
        <end position="28"/>
    </location>
</feature>
<comment type="subcellular location">
    <subcellularLocation>
        <location evidence="1">Golgi apparatus membrane</location>
        <topology evidence="1">Single-pass type II membrane protein</topology>
    </subcellularLocation>
</comment>
<keyword evidence="11" id="KW-0732">Signal</keyword>
<dbReference type="GO" id="GO:0000139">
    <property type="term" value="C:Golgi membrane"/>
    <property type="evidence" value="ECO:0007669"/>
    <property type="project" value="UniProtKB-SubCell"/>
</dbReference>
<dbReference type="STRING" id="905079.L1JYK0"/>
<sequence>MKFVSPQSRGSSPALLLLLLIWGPRASSEKGVGQTWIGDSFLEIEIERVPREFRHGEVMNVAVTMVGDGRSLAMGASPSFIVFIDHSPIKDEDGATTIHKFPPLNQYNESGYTLQLLLTQLAEGWHWISVGVLDLDQTSHRVVYEIGLDFTVVGAFSSMEQDALKTSVSKCIAPSSTSQGCRDYVQLRLSPLSPFLTRTELAMLKNTAESYFGHVIDEGLLEMFPWDYEKSAFESCAVVGSSGHLLGSGFGRDIDVHDLVIRFNDAPAGGEYESDVGSRTTHRVLHSSGKILEFLHANLEELTRNNETLLFRGDWKPDIDKYFQLIHPIVAEDVCNESKCGRIRIFSTYFNLLVWRWIGARGADCVPSSGMIGIMWALQSCLHVDTYGFGRHPSVRQGPRTRYKYYGEVYDVGDAGHNWNLEEELHDRLQAAGLLVRNFG</sequence>
<gene>
    <name evidence="12" type="ORF">GUITHDRAFT_133129</name>
</gene>
<keyword evidence="4" id="KW-0808">Transferase</keyword>
<keyword evidence="10" id="KW-0325">Glycoprotein</keyword>
<dbReference type="EnsemblProtists" id="EKX53409">
    <property type="protein sequence ID" value="EKX53409"/>
    <property type="gene ID" value="GUITHDRAFT_133129"/>
</dbReference>
<dbReference type="CDD" id="cd19952">
    <property type="entry name" value="GT29"/>
    <property type="match status" value="1"/>
</dbReference>
<reference evidence="12 14" key="1">
    <citation type="journal article" date="2012" name="Nature">
        <title>Algal genomes reveal evolutionary mosaicism and the fate of nucleomorphs.</title>
        <authorList>
            <consortium name="DOE Joint Genome Institute"/>
            <person name="Curtis B.A."/>
            <person name="Tanifuji G."/>
            <person name="Burki F."/>
            <person name="Gruber A."/>
            <person name="Irimia M."/>
            <person name="Maruyama S."/>
            <person name="Arias M.C."/>
            <person name="Ball S.G."/>
            <person name="Gile G.H."/>
            <person name="Hirakawa Y."/>
            <person name="Hopkins J.F."/>
            <person name="Kuo A."/>
            <person name="Rensing S.A."/>
            <person name="Schmutz J."/>
            <person name="Symeonidi A."/>
            <person name="Elias M."/>
            <person name="Eveleigh R.J."/>
            <person name="Herman E.K."/>
            <person name="Klute M.J."/>
            <person name="Nakayama T."/>
            <person name="Obornik M."/>
            <person name="Reyes-Prieto A."/>
            <person name="Armbrust E.V."/>
            <person name="Aves S.J."/>
            <person name="Beiko R.G."/>
            <person name="Coutinho P."/>
            <person name="Dacks J.B."/>
            <person name="Durnford D.G."/>
            <person name="Fast N.M."/>
            <person name="Green B.R."/>
            <person name="Grisdale C.J."/>
            <person name="Hempel F."/>
            <person name="Henrissat B."/>
            <person name="Hoppner M.P."/>
            <person name="Ishida K."/>
            <person name="Kim E."/>
            <person name="Koreny L."/>
            <person name="Kroth P.G."/>
            <person name="Liu Y."/>
            <person name="Malik S.B."/>
            <person name="Maier U.G."/>
            <person name="McRose D."/>
            <person name="Mock T."/>
            <person name="Neilson J.A."/>
            <person name="Onodera N.T."/>
            <person name="Poole A.M."/>
            <person name="Pritham E.J."/>
            <person name="Richards T.A."/>
            <person name="Rocap G."/>
            <person name="Roy S.W."/>
            <person name="Sarai C."/>
            <person name="Schaack S."/>
            <person name="Shirato S."/>
            <person name="Slamovits C.H."/>
            <person name="Spencer D.F."/>
            <person name="Suzuki S."/>
            <person name="Worden A.Z."/>
            <person name="Zauner S."/>
            <person name="Barry K."/>
            <person name="Bell C."/>
            <person name="Bharti A.K."/>
            <person name="Crow J.A."/>
            <person name="Grimwood J."/>
            <person name="Kramer R."/>
            <person name="Lindquist E."/>
            <person name="Lucas S."/>
            <person name="Salamov A."/>
            <person name="McFadden G.I."/>
            <person name="Lane C.E."/>
            <person name="Keeling P.J."/>
            <person name="Gray M.W."/>
            <person name="Grigoriev I.V."/>
            <person name="Archibald J.M."/>
        </authorList>
    </citation>
    <scope>NUCLEOTIDE SEQUENCE</scope>
    <source>
        <strain evidence="12 14">CCMP2712</strain>
    </source>
</reference>
<keyword evidence="3" id="KW-0328">Glycosyltransferase</keyword>
<comment type="similarity">
    <text evidence="2">Belongs to the glycosyltransferase 29 family.</text>
</comment>